<dbReference type="InterPro" id="IPR013976">
    <property type="entry name" value="HDOD"/>
</dbReference>
<feature type="domain" description="HDOD" evidence="2">
    <location>
        <begin position="228"/>
        <end position="408"/>
    </location>
</feature>
<dbReference type="SMART" id="SM00052">
    <property type="entry name" value="EAL"/>
    <property type="match status" value="1"/>
</dbReference>
<name>A0A5C8ZBD0_9ACTN</name>
<sequence length="426" mass="45644">MTTTQRAETTARSTHGAGATPDGTVLVVVARQAIFTSDLDLFAHELLFRAAEGSQTSELTTAAEHDAATSHILSATFTDFDPQEISGGLPLFVNLTRSFVVGDLPLLTGAERMVLEVTEDIPIDDAVLAGMHRLRDEGYALALDDFEGEEWRLPALPLVQYVKLVLDPDRRERVAELVELVRREAPEAKIVVERLETDDDVELCRSLGVDLFQGFGLERPQTLTAKTLQSSQLVALQLIAALTNPETHLREVERLVENDPGLSMRVLRAASSSMVASTTKVSSVRQAMVLLGPKPLTSWATLTALSPTGSSSQQRVVMTHVLHRASACSLMVPSDPHTAYTAGLLSATAEVVGVSPAELLADVNVAEDVRAAVVEHRGVVGQALKALMACEGRVPGQQIDGVDDRTATAYLQALKEAMDIAASLAG</sequence>
<dbReference type="Pfam" id="PF00563">
    <property type="entry name" value="EAL"/>
    <property type="match status" value="1"/>
</dbReference>
<evidence type="ECO:0000259" key="1">
    <source>
        <dbReference type="PROSITE" id="PS50883"/>
    </source>
</evidence>
<dbReference type="AlphaFoldDB" id="A0A5C8ZBD0"/>
<dbReference type="InterPro" id="IPR014408">
    <property type="entry name" value="dGMP_Pdiesterase_EAL/HD-GYP"/>
</dbReference>
<dbReference type="Gene3D" id="3.20.20.450">
    <property type="entry name" value="EAL domain"/>
    <property type="match status" value="1"/>
</dbReference>
<comment type="caution">
    <text evidence="3">The sequence shown here is derived from an EMBL/GenBank/DDBJ whole genome shotgun (WGS) entry which is preliminary data.</text>
</comment>
<dbReference type="SUPFAM" id="SSF141868">
    <property type="entry name" value="EAL domain-like"/>
    <property type="match status" value="1"/>
</dbReference>
<dbReference type="PROSITE" id="PS50883">
    <property type="entry name" value="EAL"/>
    <property type="match status" value="1"/>
</dbReference>
<feature type="domain" description="EAL" evidence="1">
    <location>
        <begin position="1"/>
        <end position="234"/>
    </location>
</feature>
<dbReference type="PANTHER" id="PTHR33525:SF4">
    <property type="entry name" value="CYCLIC DI-GMP PHOSPHODIESTERASE CDGJ"/>
    <property type="match status" value="1"/>
</dbReference>
<dbReference type="PROSITE" id="PS51833">
    <property type="entry name" value="HDOD"/>
    <property type="match status" value="1"/>
</dbReference>
<dbReference type="InterPro" id="IPR001633">
    <property type="entry name" value="EAL_dom"/>
</dbReference>
<evidence type="ECO:0000259" key="2">
    <source>
        <dbReference type="PROSITE" id="PS51833"/>
    </source>
</evidence>
<dbReference type="InterPro" id="IPR052340">
    <property type="entry name" value="RNase_Y/CdgJ"/>
</dbReference>
<reference evidence="3 4" key="1">
    <citation type="submission" date="2019-07" db="EMBL/GenBank/DDBJ databases">
        <title>Quadrisphaera sp. strain DD2A genome sequencing and assembly.</title>
        <authorList>
            <person name="Kim I."/>
        </authorList>
    </citation>
    <scope>NUCLEOTIDE SEQUENCE [LARGE SCALE GENOMIC DNA]</scope>
    <source>
        <strain evidence="3 4">DD2A</strain>
    </source>
</reference>
<dbReference type="PIRSF" id="PIRSF003180">
    <property type="entry name" value="DiGMPpdiest_YuxH"/>
    <property type="match status" value="1"/>
</dbReference>
<dbReference type="RefSeq" id="WP_147927457.1">
    <property type="nucleotide sequence ID" value="NZ_VKAC01000010.1"/>
</dbReference>
<evidence type="ECO:0000313" key="4">
    <source>
        <dbReference type="Proteomes" id="UP000321234"/>
    </source>
</evidence>
<dbReference type="Proteomes" id="UP000321234">
    <property type="component" value="Unassembled WGS sequence"/>
</dbReference>
<accession>A0A5C8ZBD0</accession>
<dbReference type="OrthoDB" id="9804751at2"/>
<dbReference type="PANTHER" id="PTHR33525">
    <property type="match status" value="1"/>
</dbReference>
<dbReference type="EMBL" id="VKAC01000010">
    <property type="protein sequence ID" value="TXR55067.1"/>
    <property type="molecule type" value="Genomic_DNA"/>
</dbReference>
<dbReference type="Gene3D" id="1.10.3210.10">
    <property type="entry name" value="Hypothetical protein af1432"/>
    <property type="match status" value="1"/>
</dbReference>
<proteinExistence type="predicted"/>
<evidence type="ECO:0000313" key="3">
    <source>
        <dbReference type="EMBL" id="TXR55067.1"/>
    </source>
</evidence>
<dbReference type="InterPro" id="IPR035919">
    <property type="entry name" value="EAL_sf"/>
</dbReference>
<organism evidence="3 4">
    <name type="scientific">Quadrisphaera setariae</name>
    <dbReference type="NCBI Taxonomy" id="2593304"/>
    <lineage>
        <taxon>Bacteria</taxon>
        <taxon>Bacillati</taxon>
        <taxon>Actinomycetota</taxon>
        <taxon>Actinomycetes</taxon>
        <taxon>Kineosporiales</taxon>
        <taxon>Kineosporiaceae</taxon>
        <taxon>Quadrisphaera</taxon>
    </lineage>
</organism>
<dbReference type="Pfam" id="PF08668">
    <property type="entry name" value="HDOD"/>
    <property type="match status" value="1"/>
</dbReference>
<keyword evidence="4" id="KW-1185">Reference proteome</keyword>
<protein>
    <submittedName>
        <fullName evidence="3">HDOD domain-containing protein</fullName>
    </submittedName>
</protein>
<gene>
    <name evidence="3" type="ORF">FMM08_16365</name>
</gene>
<dbReference type="SUPFAM" id="SSF109604">
    <property type="entry name" value="HD-domain/PDEase-like"/>
    <property type="match status" value="1"/>
</dbReference>